<evidence type="ECO:0000256" key="5">
    <source>
        <dbReference type="SAM" id="MobiDB-lite"/>
    </source>
</evidence>
<protein>
    <submittedName>
        <fullName evidence="8">Legumin; 11S globulin</fullName>
    </submittedName>
</protein>
<evidence type="ECO:0000256" key="2">
    <source>
        <dbReference type="ARBA" id="ARBA00022761"/>
    </source>
</evidence>
<dbReference type="InterPro" id="IPR011051">
    <property type="entry name" value="RmlC_Cupin_sf"/>
</dbReference>
<keyword evidence="6" id="KW-0732">Signal</keyword>
<feature type="compositionally biased region" description="Basic and acidic residues" evidence="5">
    <location>
        <begin position="137"/>
        <end position="148"/>
    </location>
</feature>
<evidence type="ECO:0000259" key="7">
    <source>
        <dbReference type="SMART" id="SM00835"/>
    </source>
</evidence>
<feature type="compositionally biased region" description="Basic and acidic residues" evidence="5">
    <location>
        <begin position="295"/>
        <end position="317"/>
    </location>
</feature>
<organism evidence="8">
    <name type="scientific">Welwitschia mirabilis</name>
    <name type="common">Tree tumbo</name>
    <name type="synonym">Welwitschia bainesii</name>
    <dbReference type="NCBI Taxonomy" id="3377"/>
    <lineage>
        <taxon>Eukaryota</taxon>
        <taxon>Viridiplantae</taxon>
        <taxon>Streptophyta</taxon>
        <taxon>Embryophyta</taxon>
        <taxon>Tracheophyta</taxon>
        <taxon>Spermatophyta</taxon>
        <taxon>Gnetopsida</taxon>
        <taxon>Gnetidae</taxon>
        <taxon>Welwitschiales</taxon>
        <taxon>Welwitschiaceae</taxon>
        <taxon>Welwitschia</taxon>
    </lineage>
</organism>
<dbReference type="PIR" id="S60661">
    <property type="entry name" value="S60661"/>
</dbReference>
<dbReference type="InterPro" id="IPR050253">
    <property type="entry name" value="Seed_Storage-Functional"/>
</dbReference>
<keyword evidence="3" id="KW-0708">Seed storage protein</keyword>
<dbReference type="InterPro" id="IPR006044">
    <property type="entry name" value="11S_seedstore_pln"/>
</dbReference>
<accession>Q41714</accession>
<dbReference type="GO" id="GO:0045735">
    <property type="term" value="F:nutrient reservoir activity"/>
    <property type="evidence" value="ECO:0007669"/>
    <property type="project" value="UniProtKB-KW"/>
</dbReference>
<sequence>MATALMSISALVLLLLALNCICSGGQGQRESFGGSQRRDACRRVLDQGLSPRDPEQFPYRSRSEGGYFEYATPREFNDLDCAGVAIIRETIEPNALSLPRYTNTPHLAYVTHGRGLFGLVIPGCPPNFRDPFSSEQEQQRGRSERGADQESPDTCQKIRRVQQGDVVSVFAGATFWWYNDASNEQLRLVAIADVSNNQNQLDRDYVTFLVTGQAPIRQTSRRRGEEEETREGGDSGDVAQGIFGTFSARFLARTLHTSNDTISRIQQQQQQQGQGLHVRLQDKREEGLDIPYPRRRGDESESEVRRGRESTSKEGKRMANGVAEETVCSMRMRHFLDNPNDAEVYVAGGGRMNTVNRQKLASLRFVKLAADRVSLRPGAMFAPSWVTNAHRVIYVTRGRGFVQIIGDNGNQVFSGEVREGQFLVIPQQCPAVKEASSNDNFEWVAFLTHDTPVREKLAGVTSLIDGLPREVLAAAFGVDEAQAEEFKRESYRRREYGPILSSVSSSASYGGRALPSFEA</sequence>
<evidence type="ECO:0000256" key="3">
    <source>
        <dbReference type="ARBA" id="ARBA00023129"/>
    </source>
</evidence>
<feature type="compositionally biased region" description="Basic and acidic residues" evidence="5">
    <location>
        <begin position="222"/>
        <end position="233"/>
    </location>
</feature>
<dbReference type="PRINTS" id="PR00439">
    <property type="entry name" value="11SGLOBULIN"/>
</dbReference>
<dbReference type="CDD" id="cd02242">
    <property type="entry name" value="cupin_11S_legumin_N"/>
    <property type="match status" value="1"/>
</dbReference>
<feature type="domain" description="Cupin type-1" evidence="7">
    <location>
        <begin position="47"/>
        <end position="263"/>
    </location>
</feature>
<dbReference type="SMART" id="SM00835">
    <property type="entry name" value="Cupin_1"/>
    <property type="match status" value="2"/>
</dbReference>
<keyword evidence="2" id="KW-0758">Storage protein</keyword>
<feature type="signal peptide" evidence="6">
    <location>
        <begin position="1"/>
        <end position="27"/>
    </location>
</feature>
<dbReference type="CDD" id="cd02243">
    <property type="entry name" value="cupin_11S_legumin_C"/>
    <property type="match status" value="1"/>
</dbReference>
<dbReference type="Pfam" id="PF00190">
    <property type="entry name" value="Cupin_1"/>
    <property type="match status" value="2"/>
</dbReference>
<feature type="region of interest" description="Disordered" evidence="5">
    <location>
        <begin position="216"/>
        <end position="238"/>
    </location>
</feature>
<dbReference type="PANTHER" id="PTHR31189">
    <property type="entry name" value="OS03G0336100 PROTEIN-RELATED"/>
    <property type="match status" value="1"/>
</dbReference>
<proteinExistence type="inferred from homology"/>
<dbReference type="AlphaFoldDB" id="Q41714"/>
<evidence type="ECO:0000313" key="8">
    <source>
        <dbReference type="EMBL" id="CAA90643.1"/>
    </source>
</evidence>
<dbReference type="PANTHER" id="PTHR31189:SF54">
    <property type="entry name" value="11S GLOBULIN SEED STORAGE PROTEIN 2-LIKE"/>
    <property type="match status" value="1"/>
</dbReference>
<name>Q41714_WELMI</name>
<dbReference type="Gene3D" id="2.60.120.10">
    <property type="entry name" value="Jelly Rolls"/>
    <property type="match status" value="2"/>
</dbReference>
<evidence type="ECO:0000256" key="1">
    <source>
        <dbReference type="ARBA" id="ARBA00007178"/>
    </source>
</evidence>
<feature type="region of interest" description="Disordered" evidence="5">
    <location>
        <begin position="128"/>
        <end position="155"/>
    </location>
</feature>
<feature type="domain" description="Cupin type-1" evidence="7">
    <location>
        <begin position="334"/>
        <end position="484"/>
    </location>
</feature>
<keyword evidence="4" id="KW-1015">Disulfide bond</keyword>
<dbReference type="InterPro" id="IPR006045">
    <property type="entry name" value="Cupin_1"/>
</dbReference>
<feature type="chain" id="PRO_5004231887" evidence="6">
    <location>
        <begin position="28"/>
        <end position="519"/>
    </location>
</feature>
<comment type="similarity">
    <text evidence="1">Belongs to the 11S seed storage protein (globulins) family.</text>
</comment>
<feature type="compositionally biased region" description="Low complexity" evidence="5">
    <location>
        <begin position="266"/>
        <end position="275"/>
    </location>
</feature>
<reference evidence="8" key="1">
    <citation type="journal article" date="1998" name="J. Mol. Evol.">
        <title>Sequence peculiarity of gnetalean legumin-like seed storage proteins.</title>
        <authorList>
            <person name="Shutov A.D."/>
            <person name="Braun H."/>
            <person name="Chesnokov Y.V."/>
            <person name="Horstmann C."/>
            <person name="Kakhovskaya I.A."/>
            <person name="Baumlein H."/>
        </authorList>
    </citation>
    <scope>NUCLEOTIDE SEQUENCE</scope>
    <source>
        <tissue evidence="8">Seed</tissue>
    </source>
</reference>
<dbReference type="SUPFAM" id="SSF51182">
    <property type="entry name" value="RmlC-like cupins"/>
    <property type="match status" value="1"/>
</dbReference>
<feature type="region of interest" description="Disordered" evidence="5">
    <location>
        <begin position="262"/>
        <end position="321"/>
    </location>
</feature>
<dbReference type="InterPro" id="IPR014710">
    <property type="entry name" value="RmlC-like_jellyroll"/>
</dbReference>
<evidence type="ECO:0000256" key="4">
    <source>
        <dbReference type="ARBA" id="ARBA00023157"/>
    </source>
</evidence>
<dbReference type="EMBL" id="Z50780">
    <property type="protein sequence ID" value="CAA90643.1"/>
    <property type="molecule type" value="Genomic_DNA"/>
</dbReference>
<evidence type="ECO:0000256" key="6">
    <source>
        <dbReference type="SAM" id="SignalP"/>
    </source>
</evidence>